<gene>
    <name evidence="1" type="ORF">ERS852461_04584</name>
    <name evidence="2" type="ORF">NXW97_11015</name>
    <name evidence="3" type="ORF">NXY30_12810</name>
</gene>
<dbReference type="GeneID" id="69589361"/>
<dbReference type="Proteomes" id="UP001204548">
    <property type="component" value="Unassembled WGS sequence"/>
</dbReference>
<dbReference type="RefSeq" id="WP_010537223.1">
    <property type="nucleotide sequence ID" value="NZ_CABMFH010000031.1"/>
</dbReference>
<evidence type="ECO:0000313" key="2">
    <source>
        <dbReference type="EMBL" id="MCS2792531.1"/>
    </source>
</evidence>
<sequence length="258" mass="30458">MRTFYLILSFVCLCDLLHAQTVRIAYEGDPLTDKERQKIELTLQYEVEFYSQFGLPDTLNLKLTVFNKREDALVYLNKFNIHPPKSTNGIYISRLQKAIILSREKEYQQGLGVIYHELSHHLTLQITAGRPPIWLNEGLAEYFEHCKVNKKGLQHTFTEYEKGRIRTIYMLGDIDLPTFINSRQNEFMKQQRTDEQYAYILSHALVTFWIEKAPRQIFRDFVLSLQNKDDSSTVSERIEQIYTGGFKQFEKDFEAFCK</sequence>
<evidence type="ECO:0000313" key="3">
    <source>
        <dbReference type="EMBL" id="UVQ77187.1"/>
    </source>
</evidence>
<organism evidence="1 4">
    <name type="scientific">Bacteroides faecis</name>
    <dbReference type="NCBI Taxonomy" id="674529"/>
    <lineage>
        <taxon>Bacteria</taxon>
        <taxon>Pseudomonadati</taxon>
        <taxon>Bacteroidota</taxon>
        <taxon>Bacteroidia</taxon>
        <taxon>Bacteroidales</taxon>
        <taxon>Bacteroidaceae</taxon>
        <taxon>Bacteroides</taxon>
    </lineage>
</organism>
<keyword evidence="5" id="KW-1185">Reference proteome</keyword>
<dbReference type="EMBL" id="JANUTS010000001">
    <property type="protein sequence ID" value="MCS2792531.1"/>
    <property type="molecule type" value="Genomic_DNA"/>
</dbReference>
<dbReference type="AlphaFoldDB" id="A0A3E5G421"/>
<name>A0A3E5G421_9BACE</name>
<dbReference type="EMBL" id="CP103141">
    <property type="protein sequence ID" value="UVQ77187.1"/>
    <property type="molecule type" value="Genomic_DNA"/>
</dbReference>
<dbReference type="Proteomes" id="UP001060104">
    <property type="component" value="Chromosome"/>
</dbReference>
<dbReference type="EMBL" id="CZAE01000030">
    <property type="protein sequence ID" value="CUQ21136.1"/>
    <property type="molecule type" value="Genomic_DNA"/>
</dbReference>
<accession>A0A174UIG8</accession>
<dbReference type="Proteomes" id="UP000095606">
    <property type="component" value="Unassembled WGS sequence"/>
</dbReference>
<accession>A0A3E5G421</accession>
<evidence type="ECO:0000313" key="1">
    <source>
        <dbReference type="EMBL" id="CUQ21136.1"/>
    </source>
</evidence>
<reference evidence="2" key="2">
    <citation type="submission" date="2022-08" db="EMBL/GenBank/DDBJ databases">
        <title>Genome Sequencing of Bacteroides fragilis Group Isolates with Nanopore Technology.</title>
        <authorList>
            <person name="Tisza M.J."/>
            <person name="Smith D."/>
            <person name="Dekker J.P."/>
        </authorList>
    </citation>
    <scope>NUCLEOTIDE SEQUENCE</scope>
    <source>
        <strain evidence="2">BFG-351</strain>
        <strain evidence="3">BFG-527</strain>
    </source>
</reference>
<evidence type="ECO:0000313" key="4">
    <source>
        <dbReference type="Proteomes" id="UP000095606"/>
    </source>
</evidence>
<protein>
    <submittedName>
        <fullName evidence="1">Protein of uncharacterized function (DUF1570)</fullName>
    </submittedName>
</protein>
<proteinExistence type="predicted"/>
<reference evidence="1 4" key="1">
    <citation type="submission" date="2015-09" db="EMBL/GenBank/DDBJ databases">
        <authorList>
            <consortium name="Pathogen Informatics"/>
        </authorList>
    </citation>
    <scope>NUCLEOTIDE SEQUENCE [LARGE SCALE GENOMIC DNA]</scope>
    <source>
        <strain evidence="1 4">2789STDY5834846</strain>
    </source>
</reference>
<evidence type="ECO:0000313" key="5">
    <source>
        <dbReference type="Proteomes" id="UP001060104"/>
    </source>
</evidence>